<comment type="similarity">
    <text evidence="1">Belongs to the thioredoxin family. DsbC subfamily.</text>
</comment>
<reference evidence="4 6" key="1">
    <citation type="journal article" date="2018" name="Front. Microbiol.">
        <title>Genome-Based Analysis Reveals the Taxonomy and Diversity of the Family Idiomarinaceae.</title>
        <authorList>
            <person name="Liu Y."/>
            <person name="Lai Q."/>
            <person name="Shao Z."/>
        </authorList>
    </citation>
    <scope>NUCLEOTIDE SEQUENCE [LARGE SCALE GENOMIC DNA]</scope>
    <source>
        <strain evidence="4 6">CF12-14</strain>
    </source>
</reference>
<comment type="subcellular location">
    <subcellularLocation>
        <location evidence="1">Periplasm</location>
    </subcellularLocation>
</comment>
<dbReference type="RefSeq" id="WP_111570359.1">
    <property type="nucleotide sequence ID" value="NZ_PIPK01000017.1"/>
</dbReference>
<feature type="domain" description="Thioredoxin-like fold" evidence="2">
    <location>
        <begin position="143"/>
        <end position="276"/>
    </location>
</feature>
<dbReference type="NCBIfam" id="NF008657">
    <property type="entry name" value="PRK11657.1"/>
    <property type="match status" value="1"/>
</dbReference>
<evidence type="ECO:0000313" key="4">
    <source>
        <dbReference type="EMBL" id="RUO19061.1"/>
    </source>
</evidence>
<dbReference type="GO" id="GO:0042597">
    <property type="term" value="C:periplasmic space"/>
    <property type="evidence" value="ECO:0007669"/>
    <property type="project" value="UniProtKB-SubCell"/>
</dbReference>
<keyword evidence="1" id="KW-0676">Redox-active center</keyword>
<evidence type="ECO:0000313" key="6">
    <source>
        <dbReference type="Proteomes" id="UP000287865"/>
    </source>
</evidence>
<dbReference type="Proteomes" id="UP000249203">
    <property type="component" value="Unassembled WGS sequence"/>
</dbReference>
<feature type="chain" id="PRO_5016189253" description="Thiol:disulfide interchange protein" evidence="1">
    <location>
        <begin position="26"/>
        <end position="278"/>
    </location>
</feature>
<dbReference type="CDD" id="cd03020">
    <property type="entry name" value="DsbA_DsbC_DsbG"/>
    <property type="match status" value="1"/>
</dbReference>
<evidence type="ECO:0000256" key="1">
    <source>
        <dbReference type="RuleBase" id="RU364038"/>
    </source>
</evidence>
<evidence type="ECO:0000313" key="3">
    <source>
        <dbReference type="EMBL" id="RAJ93606.1"/>
    </source>
</evidence>
<dbReference type="InterPro" id="IPR033954">
    <property type="entry name" value="DiS-bond_Isoase_DsbC/G"/>
</dbReference>
<keyword evidence="6" id="KW-1185">Reference proteome</keyword>
<dbReference type="InterPro" id="IPR009094">
    <property type="entry name" value="DiS-bond_isomerase_DsbC/G_N_sf"/>
</dbReference>
<dbReference type="PANTHER" id="PTHR35272">
    <property type="entry name" value="THIOL:DISULFIDE INTERCHANGE PROTEIN DSBC-RELATED"/>
    <property type="match status" value="1"/>
</dbReference>
<dbReference type="Pfam" id="PF13098">
    <property type="entry name" value="Thioredoxin_2"/>
    <property type="match status" value="1"/>
</dbReference>
<keyword evidence="1" id="KW-0574">Periplasm</keyword>
<dbReference type="Gene3D" id="3.40.30.10">
    <property type="entry name" value="Glutaredoxin"/>
    <property type="match status" value="1"/>
</dbReference>
<gene>
    <name evidence="3" type="ORF">B0I24_11711</name>
    <name evidence="4" type="ORF">CWE07_13185</name>
</gene>
<dbReference type="SUPFAM" id="SSF54423">
    <property type="entry name" value="DsbC/DsbG N-terminal domain-like"/>
    <property type="match status" value="1"/>
</dbReference>
<feature type="signal peptide" evidence="1">
    <location>
        <begin position="1"/>
        <end position="25"/>
    </location>
</feature>
<reference evidence="3 5" key="2">
    <citation type="submission" date="2018-06" db="EMBL/GenBank/DDBJ databases">
        <title>Genomic Encyclopedia of Type Strains, Phase III (KMG-III): the genomes of soil and plant-associated and newly described type strains.</title>
        <authorList>
            <person name="Whitman W."/>
        </authorList>
    </citation>
    <scope>NUCLEOTIDE SEQUENCE [LARGE SCALE GENOMIC DNA]</scope>
    <source>
        <strain evidence="3 5">CGMCC 1.15366</strain>
    </source>
</reference>
<keyword evidence="1" id="KW-0732">Signal</keyword>
<dbReference type="EMBL" id="PIPK01000017">
    <property type="protein sequence ID" value="RUO19061.1"/>
    <property type="molecule type" value="Genomic_DNA"/>
</dbReference>
<dbReference type="SUPFAM" id="SSF52833">
    <property type="entry name" value="Thioredoxin-like"/>
    <property type="match status" value="1"/>
</dbReference>
<dbReference type="EMBL" id="QLMD01000017">
    <property type="protein sequence ID" value="RAJ93606.1"/>
    <property type="molecule type" value="Genomic_DNA"/>
</dbReference>
<accession>A0A327WRY8</accession>
<comment type="caution">
    <text evidence="3">The sequence shown here is derived from an EMBL/GenBank/DDBJ whole genome shotgun (WGS) entry which is preliminary data.</text>
</comment>
<dbReference type="Proteomes" id="UP000287865">
    <property type="component" value="Unassembled WGS sequence"/>
</dbReference>
<dbReference type="InterPro" id="IPR036249">
    <property type="entry name" value="Thioredoxin-like_sf"/>
</dbReference>
<comment type="function">
    <text evidence="1">Required for disulfide bond formation in some periplasmic proteins. Acts by transferring its disulfide bond to other proteins and is reduced in the process.</text>
</comment>
<dbReference type="PANTHER" id="PTHR35272:SF4">
    <property type="entry name" value="THIOL:DISULFIDE INTERCHANGE PROTEIN DSBG"/>
    <property type="match status" value="1"/>
</dbReference>
<dbReference type="InterPro" id="IPR051470">
    <property type="entry name" value="Thiol:disulfide_interchange"/>
</dbReference>
<dbReference type="InterPro" id="IPR012336">
    <property type="entry name" value="Thioredoxin-like_fold"/>
</dbReference>
<dbReference type="AlphaFoldDB" id="A0A327WRY8"/>
<protein>
    <recommendedName>
        <fullName evidence="1">Thiol:disulfide interchange protein</fullName>
    </recommendedName>
</protein>
<evidence type="ECO:0000259" key="2">
    <source>
        <dbReference type="Pfam" id="PF13098"/>
    </source>
</evidence>
<name>A0A327WRY8_9GAMM</name>
<proteinExistence type="inferred from homology"/>
<evidence type="ECO:0000313" key="5">
    <source>
        <dbReference type="Proteomes" id="UP000249203"/>
    </source>
</evidence>
<organism evidence="3 5">
    <name type="scientific">Aliidiomarina maris</name>
    <dbReference type="NCBI Taxonomy" id="531312"/>
    <lineage>
        <taxon>Bacteria</taxon>
        <taxon>Pseudomonadati</taxon>
        <taxon>Pseudomonadota</taxon>
        <taxon>Gammaproteobacteria</taxon>
        <taxon>Alteromonadales</taxon>
        <taxon>Idiomarinaceae</taxon>
        <taxon>Aliidiomarina</taxon>
    </lineage>
</organism>
<dbReference type="Gene3D" id="3.10.450.70">
    <property type="entry name" value="Disulphide bond isomerase, DsbC/G, N-terminal"/>
    <property type="match status" value="1"/>
</dbReference>
<dbReference type="OrthoDB" id="9780340at2"/>
<sequence>MALNRHLLCLVALAGGITVSAQAAAATTPMAAHSASFAFAQASRGIQGDLPAALRPIASQGVNFIGTFEAPGNLTGYVGEYQGQGLAVYVTEDGEHAVVGNMINAQGADIGAQHVRRLVDEPRYGEAWELLEQSAWFIEGDENAPNVVYTFTDPFCPFCRRMHEALKPYVAEGRLQVRHIMVGIIREASPTIAASILGADQPIDKFLEHMRTYDDGGIIMDGVAMRAGQADLRQNQAIMRELNLSATPATFFKDANGVVQLIQGAPQDAATIEQMLAN</sequence>